<organism evidence="1 2">
    <name type="scientific">Anoxybacillus flavithermus</name>
    <dbReference type="NCBI Taxonomy" id="33934"/>
    <lineage>
        <taxon>Bacteria</taxon>
        <taxon>Bacillati</taxon>
        <taxon>Bacillota</taxon>
        <taxon>Bacilli</taxon>
        <taxon>Bacillales</taxon>
        <taxon>Anoxybacillaceae</taxon>
        <taxon>Anoxybacillus</taxon>
    </lineage>
</organism>
<dbReference type="PATRIC" id="fig|33934.7.peg.886"/>
<evidence type="ECO:0000313" key="1">
    <source>
        <dbReference type="EMBL" id="OAO78559.1"/>
    </source>
</evidence>
<name>A0A178TAX4_9BACL</name>
<gene>
    <name evidence="1" type="ORF">TAF16_1826</name>
</gene>
<accession>A0A178TAX4</accession>
<dbReference type="EMBL" id="LUCQ01000105">
    <property type="protein sequence ID" value="OAO78559.1"/>
    <property type="molecule type" value="Genomic_DNA"/>
</dbReference>
<dbReference type="AlphaFoldDB" id="A0A178TAX4"/>
<keyword evidence="2" id="KW-1185">Reference proteome</keyword>
<protein>
    <submittedName>
        <fullName evidence="1">Uncharacterized protein</fullName>
    </submittedName>
</protein>
<reference evidence="1 2" key="1">
    <citation type="submission" date="2016-03" db="EMBL/GenBank/DDBJ databases">
        <title>Spore heat resistance.</title>
        <authorList>
            <person name="Boekhorst J."/>
            <person name="Berendsen E.M."/>
            <person name="Wells-Bennik M.H."/>
            <person name="Kuipers O.P."/>
        </authorList>
    </citation>
    <scope>NUCLEOTIDE SEQUENCE [LARGE SCALE GENOMIC DNA]</scope>
    <source>
        <strain evidence="1 2">AF16</strain>
    </source>
</reference>
<sequence>MVVEYSLRVLKEQRNKLQDKLFEIADGEYDKYPKENIKKLKTDLTHKLKDIEFAIEVLETYQD</sequence>
<proteinExistence type="predicted"/>
<dbReference type="RefSeq" id="WP_064214311.1">
    <property type="nucleotide sequence ID" value="NZ_LUCQ01000105.1"/>
</dbReference>
<evidence type="ECO:0000313" key="2">
    <source>
        <dbReference type="Proteomes" id="UP000078336"/>
    </source>
</evidence>
<dbReference type="Proteomes" id="UP000078336">
    <property type="component" value="Unassembled WGS sequence"/>
</dbReference>
<comment type="caution">
    <text evidence="1">The sequence shown here is derived from an EMBL/GenBank/DDBJ whole genome shotgun (WGS) entry which is preliminary data.</text>
</comment>